<dbReference type="Ensembl" id="ENSPMGT00000006887.1">
    <property type="protein sequence ID" value="ENSPMGP00000006475.1"/>
    <property type="gene ID" value="ENSPMGG00000005438.1"/>
</dbReference>
<dbReference type="InterPro" id="IPR040079">
    <property type="entry name" value="Glutathione_S-Trfase"/>
</dbReference>
<dbReference type="InterPro" id="IPR004046">
    <property type="entry name" value="GST_C"/>
</dbReference>
<dbReference type="STRING" id="409849.ENSPMGP00000006475"/>
<dbReference type="Pfam" id="PF02798">
    <property type="entry name" value="GST_N"/>
    <property type="match status" value="1"/>
</dbReference>
<keyword evidence="5" id="KW-1185">Reference proteome</keyword>
<dbReference type="PANTHER" id="PTHR42673">
    <property type="entry name" value="MALEYLACETOACETATE ISOMERASE"/>
    <property type="match status" value="1"/>
</dbReference>
<dbReference type="SFLD" id="SFLDS00019">
    <property type="entry name" value="Glutathione_Transferase_(cytos"/>
    <property type="match status" value="1"/>
</dbReference>
<dbReference type="Gene3D" id="1.20.1050.10">
    <property type="match status" value="1"/>
</dbReference>
<dbReference type="CDD" id="cd00570">
    <property type="entry name" value="GST_N_family"/>
    <property type="match status" value="1"/>
</dbReference>
<protein>
    <recommendedName>
        <fullName evidence="6">Glutathione S-transferase rho</fullName>
    </recommendedName>
</protein>
<dbReference type="OrthoDB" id="2309723at2759"/>
<dbReference type="GeneID" id="117379017"/>
<dbReference type="Proteomes" id="UP000261520">
    <property type="component" value="Unplaced"/>
</dbReference>
<dbReference type="CDD" id="cd00299">
    <property type="entry name" value="GST_C_family"/>
    <property type="match status" value="1"/>
</dbReference>
<comment type="similarity">
    <text evidence="1">Belongs to the GST superfamily.</text>
</comment>
<evidence type="ECO:0008006" key="6">
    <source>
        <dbReference type="Google" id="ProtNLM"/>
    </source>
</evidence>
<dbReference type="GO" id="GO:0016034">
    <property type="term" value="F:maleylacetoacetate isomerase activity"/>
    <property type="evidence" value="ECO:0007669"/>
    <property type="project" value="TreeGrafter"/>
</dbReference>
<sequence length="224" mass="25776">MAKEMTLYWGSGSPPCWRAMIALEEKGLQGYNSKLLSFEKKDHKTPEVVTINPRGQFPAFKHGKIIVNESFAICEYLEDTFKGQGTTLVPQDPMDRAMMRQRMHEGNTLMSKFVDVAFYFWRIPEAERNEATLKRNKEALTAEVKLWDGYLQKGNGHYLAGKTFTLADVIVFPVVAFLFRMGLSEEKYPKLAGYYNHLKTRPSIEKTWPPTWKETPGQPMLNDI</sequence>
<reference evidence="4" key="1">
    <citation type="submission" date="2025-08" db="UniProtKB">
        <authorList>
            <consortium name="Ensembl"/>
        </authorList>
    </citation>
    <scope>IDENTIFICATION</scope>
</reference>
<dbReference type="AlphaFoldDB" id="A0A3B3ZPL4"/>
<dbReference type="FunFam" id="3.40.30.10:FF:000221">
    <property type="entry name" value="Glutathione S-transferase rho"/>
    <property type="match status" value="1"/>
</dbReference>
<evidence type="ECO:0000313" key="4">
    <source>
        <dbReference type="Ensembl" id="ENSPMGP00000006475.1"/>
    </source>
</evidence>
<dbReference type="InterPro" id="IPR010987">
    <property type="entry name" value="Glutathione-S-Trfase_C-like"/>
</dbReference>
<dbReference type="SFLD" id="SFLDG00358">
    <property type="entry name" value="Main_(cytGST)"/>
    <property type="match status" value="1"/>
</dbReference>
<dbReference type="GO" id="GO:0005739">
    <property type="term" value="C:mitochondrion"/>
    <property type="evidence" value="ECO:0007669"/>
    <property type="project" value="TreeGrafter"/>
</dbReference>
<evidence type="ECO:0000259" key="2">
    <source>
        <dbReference type="PROSITE" id="PS50404"/>
    </source>
</evidence>
<feature type="domain" description="GST C-terminal" evidence="3">
    <location>
        <begin position="92"/>
        <end position="217"/>
    </location>
</feature>
<dbReference type="FunFam" id="1.20.1050.10:FF:000046">
    <property type="entry name" value="Glutathione S-transferase rho"/>
    <property type="match status" value="1"/>
</dbReference>
<accession>A0A3B3ZPL4</accession>
<proteinExistence type="inferred from homology"/>
<dbReference type="PANTHER" id="PTHR42673:SF4">
    <property type="entry name" value="MALEYLACETOACETATE ISOMERASE"/>
    <property type="match status" value="1"/>
</dbReference>
<evidence type="ECO:0000259" key="3">
    <source>
        <dbReference type="PROSITE" id="PS50405"/>
    </source>
</evidence>
<dbReference type="RefSeq" id="XP_033831625.1">
    <property type="nucleotide sequence ID" value="XM_033975734.2"/>
</dbReference>
<dbReference type="GO" id="GO:0006749">
    <property type="term" value="P:glutathione metabolic process"/>
    <property type="evidence" value="ECO:0007669"/>
    <property type="project" value="TreeGrafter"/>
</dbReference>
<dbReference type="Pfam" id="PF00043">
    <property type="entry name" value="GST_C"/>
    <property type="match status" value="1"/>
</dbReference>
<dbReference type="GO" id="GO:0004364">
    <property type="term" value="F:glutathione transferase activity"/>
    <property type="evidence" value="ECO:0007669"/>
    <property type="project" value="TreeGrafter"/>
</dbReference>
<dbReference type="GO" id="GO:0006559">
    <property type="term" value="P:L-phenylalanine catabolic process"/>
    <property type="evidence" value="ECO:0007669"/>
    <property type="project" value="TreeGrafter"/>
</dbReference>
<dbReference type="InterPro" id="IPR036249">
    <property type="entry name" value="Thioredoxin-like_sf"/>
</dbReference>
<dbReference type="PROSITE" id="PS50404">
    <property type="entry name" value="GST_NTER"/>
    <property type="match status" value="1"/>
</dbReference>
<organism evidence="4 5">
    <name type="scientific">Periophthalmus magnuspinnatus</name>
    <dbReference type="NCBI Taxonomy" id="409849"/>
    <lineage>
        <taxon>Eukaryota</taxon>
        <taxon>Metazoa</taxon>
        <taxon>Chordata</taxon>
        <taxon>Craniata</taxon>
        <taxon>Vertebrata</taxon>
        <taxon>Euteleostomi</taxon>
        <taxon>Actinopterygii</taxon>
        <taxon>Neopterygii</taxon>
        <taxon>Teleostei</taxon>
        <taxon>Neoteleostei</taxon>
        <taxon>Acanthomorphata</taxon>
        <taxon>Gobiaria</taxon>
        <taxon>Gobiiformes</taxon>
        <taxon>Gobioidei</taxon>
        <taxon>Gobiidae</taxon>
        <taxon>Oxudercinae</taxon>
        <taxon>Periophthalmus</taxon>
    </lineage>
</organism>
<dbReference type="InterPro" id="IPR036282">
    <property type="entry name" value="Glutathione-S-Trfase_C_sf"/>
</dbReference>
<feature type="domain" description="GST N-terminal" evidence="2">
    <location>
        <begin position="3"/>
        <end position="85"/>
    </location>
</feature>
<dbReference type="PROSITE" id="PS50405">
    <property type="entry name" value="GST_CTER"/>
    <property type="match status" value="1"/>
</dbReference>
<dbReference type="Gene3D" id="3.40.30.10">
    <property type="entry name" value="Glutaredoxin"/>
    <property type="match status" value="1"/>
</dbReference>
<dbReference type="SUPFAM" id="SSF47616">
    <property type="entry name" value="GST C-terminal domain-like"/>
    <property type="match status" value="1"/>
</dbReference>
<reference evidence="4" key="2">
    <citation type="submission" date="2025-09" db="UniProtKB">
        <authorList>
            <consortium name="Ensembl"/>
        </authorList>
    </citation>
    <scope>IDENTIFICATION</scope>
</reference>
<dbReference type="InterPro" id="IPR004045">
    <property type="entry name" value="Glutathione_S-Trfase_N"/>
</dbReference>
<evidence type="ECO:0000256" key="1">
    <source>
        <dbReference type="RuleBase" id="RU003494"/>
    </source>
</evidence>
<evidence type="ECO:0000313" key="5">
    <source>
        <dbReference type="Proteomes" id="UP000261520"/>
    </source>
</evidence>
<name>A0A3B3ZPL4_9GOBI</name>
<dbReference type="SUPFAM" id="SSF52833">
    <property type="entry name" value="Thioredoxin-like"/>
    <property type="match status" value="1"/>
</dbReference>